<name>A0A9N8KX16_CHRIL</name>
<proteinExistence type="predicted"/>
<dbReference type="Proteomes" id="UP001154114">
    <property type="component" value="Chromosome 1"/>
</dbReference>
<dbReference type="EMBL" id="LR824004">
    <property type="protein sequence ID" value="CAD0194313.1"/>
    <property type="molecule type" value="Genomic_DNA"/>
</dbReference>
<sequence>MQYSRTSSWAGGGTRPSDVARRGAARRGKWCQVRRVVRRRRRRRAAWPARRRASIISSEPWEARRAAPRGGGQCAARAPRMLRLHYFSDNPALAVDDNEESVYSIDLIKEFEAVGRAWKSFLADWLLKGAGLFMSPTLLGRF</sequence>
<feature type="region of interest" description="Disordered" evidence="1">
    <location>
        <begin position="1"/>
        <end position="26"/>
    </location>
</feature>
<organism evidence="2 3">
    <name type="scientific">Chrysodeixis includens</name>
    <name type="common">Soybean looper</name>
    <name type="synonym">Pseudoplusia includens</name>
    <dbReference type="NCBI Taxonomy" id="689277"/>
    <lineage>
        <taxon>Eukaryota</taxon>
        <taxon>Metazoa</taxon>
        <taxon>Ecdysozoa</taxon>
        <taxon>Arthropoda</taxon>
        <taxon>Hexapoda</taxon>
        <taxon>Insecta</taxon>
        <taxon>Pterygota</taxon>
        <taxon>Neoptera</taxon>
        <taxon>Endopterygota</taxon>
        <taxon>Lepidoptera</taxon>
        <taxon>Glossata</taxon>
        <taxon>Ditrysia</taxon>
        <taxon>Noctuoidea</taxon>
        <taxon>Noctuidae</taxon>
        <taxon>Plusiinae</taxon>
        <taxon>Chrysodeixis</taxon>
    </lineage>
</organism>
<dbReference type="OrthoDB" id="449052at2759"/>
<keyword evidence="3" id="KW-1185">Reference proteome</keyword>
<protein>
    <submittedName>
        <fullName evidence="2">Uncharacterized protein</fullName>
    </submittedName>
</protein>
<gene>
    <name evidence="2" type="ORF">CINC_LOCUS604</name>
</gene>
<evidence type="ECO:0000313" key="3">
    <source>
        <dbReference type="Proteomes" id="UP001154114"/>
    </source>
</evidence>
<evidence type="ECO:0000256" key="1">
    <source>
        <dbReference type="SAM" id="MobiDB-lite"/>
    </source>
</evidence>
<evidence type="ECO:0000313" key="2">
    <source>
        <dbReference type="EMBL" id="CAD0194313.1"/>
    </source>
</evidence>
<accession>A0A9N8KX16</accession>
<dbReference type="AlphaFoldDB" id="A0A9N8KX16"/>
<reference evidence="2" key="1">
    <citation type="submission" date="2021-12" db="EMBL/GenBank/DDBJ databases">
        <authorList>
            <person name="King R."/>
        </authorList>
    </citation>
    <scope>NUCLEOTIDE SEQUENCE</scope>
</reference>